<dbReference type="GO" id="GO:0006397">
    <property type="term" value="P:mRNA processing"/>
    <property type="evidence" value="ECO:0007669"/>
    <property type="project" value="UniProtKB-KW"/>
</dbReference>
<evidence type="ECO:0000313" key="8">
    <source>
        <dbReference type="EMBL" id="KAL1590325.1"/>
    </source>
</evidence>
<dbReference type="GO" id="GO:0071013">
    <property type="term" value="C:catalytic step 2 spliceosome"/>
    <property type="evidence" value="ECO:0007669"/>
    <property type="project" value="TreeGrafter"/>
</dbReference>
<accession>A0AB34KZZ4</accession>
<dbReference type="Proteomes" id="UP000803884">
    <property type="component" value="Unassembled WGS sequence"/>
</dbReference>
<dbReference type="RefSeq" id="XP_069233430.1">
    <property type="nucleotide sequence ID" value="XM_069369841.1"/>
</dbReference>
<sequence>MPLIQSQTDNLPYIDPAPSADSLAAANALVQAELSSESTTALHASIPALREPQFSSLVDTEHALLSEGKPRDSGVDLSRYEALDAPAAGSDVAVWRATLQKAYASAEYLRGRETNLALLETYGKNAWLVGNSQLEGLLKGLEAEIEAARIELEGVERERRERQAGLQGEVESLQNGWREGVGRLIEVLAAAEGVKGEILERRRMAAS</sequence>
<name>A0AB34KZZ4_9PEZI</name>
<gene>
    <name evidence="8" type="ORF">WHR41_01235</name>
</gene>
<comment type="similarity">
    <text evidence="2">Belongs to the SPF27 family.</text>
</comment>
<keyword evidence="7" id="KW-0175">Coiled coil</keyword>
<feature type="coiled-coil region" evidence="7">
    <location>
        <begin position="131"/>
        <end position="158"/>
    </location>
</feature>
<organism evidence="8 9">
    <name type="scientific">Cladosporium halotolerans</name>
    <dbReference type="NCBI Taxonomy" id="1052096"/>
    <lineage>
        <taxon>Eukaryota</taxon>
        <taxon>Fungi</taxon>
        <taxon>Dikarya</taxon>
        <taxon>Ascomycota</taxon>
        <taxon>Pezizomycotina</taxon>
        <taxon>Dothideomycetes</taxon>
        <taxon>Dothideomycetidae</taxon>
        <taxon>Cladosporiales</taxon>
        <taxon>Cladosporiaceae</taxon>
        <taxon>Cladosporium</taxon>
    </lineage>
</organism>
<evidence type="ECO:0000256" key="7">
    <source>
        <dbReference type="SAM" id="Coils"/>
    </source>
</evidence>
<evidence type="ECO:0000313" key="9">
    <source>
        <dbReference type="Proteomes" id="UP000803884"/>
    </source>
</evidence>
<evidence type="ECO:0000256" key="1">
    <source>
        <dbReference type="ARBA" id="ARBA00004123"/>
    </source>
</evidence>
<evidence type="ECO:0000256" key="5">
    <source>
        <dbReference type="ARBA" id="ARBA00023187"/>
    </source>
</evidence>
<protein>
    <recommendedName>
        <fullName evidence="10">BCAS2 family protein</fullName>
    </recommendedName>
</protein>
<evidence type="ECO:0000256" key="6">
    <source>
        <dbReference type="ARBA" id="ARBA00023242"/>
    </source>
</evidence>
<evidence type="ECO:0000256" key="2">
    <source>
        <dbReference type="ARBA" id="ARBA00010788"/>
    </source>
</evidence>
<dbReference type="GO" id="GO:0000974">
    <property type="term" value="C:Prp19 complex"/>
    <property type="evidence" value="ECO:0007669"/>
    <property type="project" value="TreeGrafter"/>
</dbReference>
<evidence type="ECO:0000256" key="3">
    <source>
        <dbReference type="ARBA" id="ARBA00022664"/>
    </source>
</evidence>
<dbReference type="EMBL" id="JAAQHG020000003">
    <property type="protein sequence ID" value="KAL1590325.1"/>
    <property type="molecule type" value="Genomic_DNA"/>
</dbReference>
<dbReference type="GO" id="GO:0008380">
    <property type="term" value="P:RNA splicing"/>
    <property type="evidence" value="ECO:0007669"/>
    <property type="project" value="UniProtKB-KW"/>
</dbReference>
<dbReference type="AlphaFoldDB" id="A0AB34KZZ4"/>
<keyword evidence="9" id="KW-1185">Reference proteome</keyword>
<keyword evidence="6" id="KW-0539">Nucleus</keyword>
<reference evidence="8 9" key="1">
    <citation type="journal article" date="2020" name="Microbiol. Resour. Announc.">
        <title>Draft Genome Sequence of a Cladosporium Species Isolated from the Mesophotic Ascidian Didemnum maculosum.</title>
        <authorList>
            <person name="Gioti A."/>
            <person name="Siaperas R."/>
            <person name="Nikolaivits E."/>
            <person name="Le Goff G."/>
            <person name="Ouazzani J."/>
            <person name="Kotoulas G."/>
            <person name="Topakas E."/>
        </authorList>
    </citation>
    <scope>NUCLEOTIDE SEQUENCE [LARGE SCALE GENOMIC DNA]</scope>
    <source>
        <strain evidence="8 9">TM138-S3</strain>
    </source>
</reference>
<comment type="caution">
    <text evidence="8">The sequence shown here is derived from an EMBL/GenBank/DDBJ whole genome shotgun (WGS) entry which is preliminary data.</text>
</comment>
<keyword evidence="5" id="KW-0508">mRNA splicing</keyword>
<dbReference type="PANTHER" id="PTHR13296:SF0">
    <property type="entry name" value="PRE-MRNA-SPLICING FACTOR SPF27"/>
    <property type="match status" value="1"/>
</dbReference>
<comment type="subcellular location">
    <subcellularLocation>
        <location evidence="1">Nucleus</location>
    </subcellularLocation>
</comment>
<dbReference type="PANTHER" id="PTHR13296">
    <property type="entry name" value="BCAS2 PROTEIN"/>
    <property type="match status" value="1"/>
</dbReference>
<proteinExistence type="inferred from homology"/>
<dbReference type="InterPro" id="IPR008409">
    <property type="entry name" value="SPF27"/>
</dbReference>
<keyword evidence="4" id="KW-0747">Spliceosome</keyword>
<evidence type="ECO:0000256" key="4">
    <source>
        <dbReference type="ARBA" id="ARBA00022728"/>
    </source>
</evidence>
<evidence type="ECO:0008006" key="10">
    <source>
        <dbReference type="Google" id="ProtNLM"/>
    </source>
</evidence>
<dbReference type="GeneID" id="96002679"/>
<keyword evidence="3" id="KW-0507">mRNA processing</keyword>
<dbReference type="GO" id="GO:0071011">
    <property type="term" value="C:precatalytic spliceosome"/>
    <property type="evidence" value="ECO:0007669"/>
    <property type="project" value="TreeGrafter"/>
</dbReference>
<dbReference type="Pfam" id="PF05700">
    <property type="entry name" value="BCAS2"/>
    <property type="match status" value="1"/>
</dbReference>